<dbReference type="Pfam" id="PF01839">
    <property type="entry name" value="FG-GAP"/>
    <property type="match status" value="1"/>
</dbReference>
<dbReference type="RefSeq" id="WP_271999551.1">
    <property type="nucleotide sequence ID" value="NZ_JAQNDN010000010.1"/>
</dbReference>
<accession>A0ABT5B7P0</accession>
<evidence type="ECO:0000256" key="1">
    <source>
        <dbReference type="ARBA" id="ARBA00022729"/>
    </source>
</evidence>
<comment type="caution">
    <text evidence="4">The sequence shown here is derived from an EMBL/GenBank/DDBJ whole genome shotgun (WGS) entry which is preliminary data.</text>
</comment>
<dbReference type="SUPFAM" id="SSF69318">
    <property type="entry name" value="Integrin alpha N-terminal domain"/>
    <property type="match status" value="2"/>
</dbReference>
<feature type="compositionally biased region" description="Low complexity" evidence="2">
    <location>
        <begin position="39"/>
        <end position="70"/>
    </location>
</feature>
<feature type="chain" id="PRO_5047057776" evidence="3">
    <location>
        <begin position="20"/>
        <end position="385"/>
    </location>
</feature>
<evidence type="ECO:0000313" key="5">
    <source>
        <dbReference type="Proteomes" id="UP001217838"/>
    </source>
</evidence>
<feature type="region of interest" description="Disordered" evidence="2">
    <location>
        <begin position="21"/>
        <end position="90"/>
    </location>
</feature>
<keyword evidence="5" id="KW-1185">Reference proteome</keyword>
<dbReference type="EMBL" id="JAQNDN010000010">
    <property type="protein sequence ID" value="MDC0669753.1"/>
    <property type="molecule type" value="Genomic_DNA"/>
</dbReference>
<dbReference type="Gene3D" id="2.130.10.130">
    <property type="entry name" value="Integrin alpha, N-terminal"/>
    <property type="match status" value="2"/>
</dbReference>
<dbReference type="InterPro" id="IPR013517">
    <property type="entry name" value="FG-GAP"/>
</dbReference>
<feature type="signal peptide" evidence="3">
    <location>
        <begin position="1"/>
        <end position="19"/>
    </location>
</feature>
<dbReference type="Proteomes" id="UP001217838">
    <property type="component" value="Unassembled WGS sequence"/>
</dbReference>
<dbReference type="PANTHER" id="PTHR46580:SF4">
    <property type="entry name" value="ATP_GTP-BINDING PROTEIN"/>
    <property type="match status" value="1"/>
</dbReference>
<sequence length="385" mass="40686">MVRLRRLVACLLAANAACIFPLSPDPTATESDPDEADDSTTTAADPTTAAAPTTGADPTTTTSSSNSTDTANDDTGSEPQTTAWPPDDGRLEPILTEVWEFEAMDLGDVDGDGRLDLVTSGTGYPPRVNVYAGLGDGSFADREATVETPLFGFSRFVLGDVDGDGRSDVLAYGTGFPPRVTVYTGDAALGFTELGTTDLFESTYMHAGDLTGDGRADLVIGKGDSVYPWLQVWPGTPAGLADAPIFEAQPWAYDLLRSGDVDGDGRIDVVTASAGYPPQIYVHAGDGAGGFGEPEIAQIWQFSMLDVGDIDGDGRADVASDIPNNAWRFQHYRSLPDGWSEAVTHEGYNFDRLELGDVDGDGRADLVVRATGYPARVAVYLASTF</sequence>
<gene>
    <name evidence="4" type="ORF">POL58_18515</name>
</gene>
<evidence type="ECO:0000313" key="4">
    <source>
        <dbReference type="EMBL" id="MDC0669753.1"/>
    </source>
</evidence>
<name>A0ABT5B7P0_9BACT</name>
<dbReference type="Pfam" id="PF13517">
    <property type="entry name" value="FG-GAP_3"/>
    <property type="match status" value="2"/>
</dbReference>
<keyword evidence="1 3" id="KW-0732">Signal</keyword>
<dbReference type="PANTHER" id="PTHR46580">
    <property type="entry name" value="SENSOR KINASE-RELATED"/>
    <property type="match status" value="1"/>
</dbReference>
<reference evidence="4 5" key="1">
    <citation type="submission" date="2022-11" db="EMBL/GenBank/DDBJ databases">
        <title>Minimal conservation of predation-associated metabolite biosynthetic gene clusters underscores biosynthetic potential of Myxococcota including descriptions for ten novel species: Archangium lansinium sp. nov., Myxococcus landrumus sp. nov., Nannocystis bai.</title>
        <authorList>
            <person name="Ahearne A."/>
            <person name="Stevens C."/>
            <person name="Dowd S."/>
        </authorList>
    </citation>
    <scope>NUCLEOTIDE SEQUENCE [LARGE SCALE GENOMIC DNA]</scope>
    <source>
        <strain evidence="4 5">NCELM</strain>
    </source>
</reference>
<protein>
    <submittedName>
        <fullName evidence="4">VCBS repeat-containing protein</fullName>
    </submittedName>
</protein>
<organism evidence="4 5">
    <name type="scientific">Nannocystis radixulma</name>
    <dbReference type="NCBI Taxonomy" id="2995305"/>
    <lineage>
        <taxon>Bacteria</taxon>
        <taxon>Pseudomonadati</taxon>
        <taxon>Myxococcota</taxon>
        <taxon>Polyangia</taxon>
        <taxon>Nannocystales</taxon>
        <taxon>Nannocystaceae</taxon>
        <taxon>Nannocystis</taxon>
    </lineage>
</organism>
<evidence type="ECO:0000256" key="3">
    <source>
        <dbReference type="SAM" id="SignalP"/>
    </source>
</evidence>
<evidence type="ECO:0000256" key="2">
    <source>
        <dbReference type="SAM" id="MobiDB-lite"/>
    </source>
</evidence>
<proteinExistence type="predicted"/>
<dbReference type="InterPro" id="IPR028994">
    <property type="entry name" value="Integrin_alpha_N"/>
</dbReference>